<proteinExistence type="inferred from homology"/>
<feature type="binding site" evidence="1">
    <location>
        <position position="73"/>
    </location>
    <ligand>
        <name>S-adenosyl-L-methionine</name>
        <dbReference type="ChEBI" id="CHEBI:59789"/>
    </ligand>
</feature>
<protein>
    <recommendedName>
        <fullName evidence="1">Protein-lysine N-methyltransferase EFM6</fullName>
        <ecNumber evidence="1">2.1.1.-</ecNumber>
    </recommendedName>
    <alternativeName>
        <fullName evidence="1">Elongation factor methyltransferase 6</fullName>
    </alternativeName>
</protein>
<comment type="function">
    <text evidence="1">S-adenosyl-L-methionine-dependent protein-lysine N-methyltransferase that methylates elongation factor 1-alpha.</text>
</comment>
<keyword evidence="1" id="KW-0808">Transferase</keyword>
<name>A0A0C3CPV2_HEBCY</name>
<sequence length="246" mass="27134">MHDSGLEGVISSEGLARSSASVSELLTILPQQSHATSDGLLKLSFSHELECIPRPVSVSLFVDASPGCGGLAWPAGQILANYLVQKGPKYLENKNILELGSGTGLVGLAIGAFSGMKIWITDQAPLLSIMNCNIRLNRLESSVVAAELNWGSPIPANIPRPDIILAADCVYFEPAFPLLVQTLSDLSDSTTDILFCYKKRRKADKRFFAILKKKFEWKEVLDDPHRHIYNRESITMIRLLRRSNNL</sequence>
<evidence type="ECO:0000313" key="2">
    <source>
        <dbReference type="EMBL" id="KIM45901.1"/>
    </source>
</evidence>
<organism evidence="2 3">
    <name type="scientific">Hebeloma cylindrosporum</name>
    <dbReference type="NCBI Taxonomy" id="76867"/>
    <lineage>
        <taxon>Eukaryota</taxon>
        <taxon>Fungi</taxon>
        <taxon>Dikarya</taxon>
        <taxon>Basidiomycota</taxon>
        <taxon>Agaricomycotina</taxon>
        <taxon>Agaricomycetes</taxon>
        <taxon>Agaricomycetidae</taxon>
        <taxon>Agaricales</taxon>
        <taxon>Agaricineae</taxon>
        <taxon>Hymenogastraceae</taxon>
        <taxon>Hebeloma</taxon>
    </lineage>
</organism>
<feature type="binding site" evidence="1">
    <location>
        <position position="167"/>
    </location>
    <ligand>
        <name>S-adenosyl-L-methionine</name>
        <dbReference type="ChEBI" id="CHEBI:59789"/>
    </ligand>
</feature>
<dbReference type="PANTHER" id="PTHR14614">
    <property type="entry name" value="HEPATOCELLULAR CARCINOMA-ASSOCIATED ANTIGEN"/>
    <property type="match status" value="1"/>
</dbReference>
<dbReference type="GO" id="GO:0032259">
    <property type="term" value="P:methylation"/>
    <property type="evidence" value="ECO:0007669"/>
    <property type="project" value="UniProtKB-KW"/>
</dbReference>
<feature type="binding site" evidence="1">
    <location>
        <position position="122"/>
    </location>
    <ligand>
        <name>S-adenosyl-L-methionine</name>
        <dbReference type="ChEBI" id="CHEBI:59789"/>
    </ligand>
</feature>
<dbReference type="GO" id="GO:0016279">
    <property type="term" value="F:protein-lysine N-methyltransferase activity"/>
    <property type="evidence" value="ECO:0007669"/>
    <property type="project" value="UniProtKB-UniRule"/>
</dbReference>
<dbReference type="OrthoDB" id="407325at2759"/>
<keyword evidence="1" id="KW-0489">Methyltransferase</keyword>
<dbReference type="STRING" id="686832.A0A0C3CPV2"/>
<keyword evidence="3" id="KW-1185">Reference proteome</keyword>
<evidence type="ECO:0000256" key="1">
    <source>
        <dbReference type="HAMAP-Rule" id="MF_03198"/>
    </source>
</evidence>
<keyword evidence="1" id="KW-0949">S-adenosyl-L-methionine</keyword>
<dbReference type="Proteomes" id="UP000053424">
    <property type="component" value="Unassembled WGS sequence"/>
</dbReference>
<dbReference type="InterPro" id="IPR019410">
    <property type="entry name" value="Methyltransf_16"/>
</dbReference>
<reference evidence="3" key="2">
    <citation type="submission" date="2015-01" db="EMBL/GenBank/DDBJ databases">
        <title>Evolutionary Origins and Diversification of the Mycorrhizal Mutualists.</title>
        <authorList>
            <consortium name="DOE Joint Genome Institute"/>
            <consortium name="Mycorrhizal Genomics Consortium"/>
            <person name="Kohler A."/>
            <person name="Kuo A."/>
            <person name="Nagy L.G."/>
            <person name="Floudas D."/>
            <person name="Copeland A."/>
            <person name="Barry K.W."/>
            <person name="Cichocki N."/>
            <person name="Veneault-Fourrey C."/>
            <person name="LaButti K."/>
            <person name="Lindquist E.A."/>
            <person name="Lipzen A."/>
            <person name="Lundell T."/>
            <person name="Morin E."/>
            <person name="Murat C."/>
            <person name="Riley R."/>
            <person name="Ohm R."/>
            <person name="Sun H."/>
            <person name="Tunlid A."/>
            <person name="Henrissat B."/>
            <person name="Grigoriev I.V."/>
            <person name="Hibbett D.S."/>
            <person name="Martin F."/>
        </authorList>
    </citation>
    <scope>NUCLEOTIDE SEQUENCE [LARGE SCALE GENOMIC DNA]</scope>
    <source>
        <strain evidence="3">h7</strain>
    </source>
</reference>
<dbReference type="EMBL" id="KN831771">
    <property type="protein sequence ID" value="KIM45901.1"/>
    <property type="molecule type" value="Genomic_DNA"/>
</dbReference>
<dbReference type="PANTHER" id="PTHR14614:SF132">
    <property type="entry name" value="PROTEIN-LYSINE METHYLTRANSFERASE C42C1.13"/>
    <property type="match status" value="1"/>
</dbReference>
<evidence type="ECO:0000313" key="3">
    <source>
        <dbReference type="Proteomes" id="UP000053424"/>
    </source>
</evidence>
<comment type="similarity">
    <text evidence="1">Belongs to the class I-like SAM-binding methyltransferase superfamily. METTL21 family. EFM6 subfamily.</text>
</comment>
<feature type="binding site" evidence="1">
    <location>
        <begin position="100"/>
        <end position="102"/>
    </location>
    <ligand>
        <name>S-adenosyl-L-methionine</name>
        <dbReference type="ChEBI" id="CHEBI:59789"/>
    </ligand>
</feature>
<dbReference type="Pfam" id="PF10294">
    <property type="entry name" value="Methyltransf_16"/>
    <property type="match status" value="1"/>
</dbReference>
<feature type="binding site" evidence="1">
    <location>
        <position position="150"/>
    </location>
    <ligand>
        <name>S-adenosyl-L-methionine</name>
        <dbReference type="ChEBI" id="CHEBI:59789"/>
    </ligand>
</feature>
<dbReference type="HAMAP" id="MF_03198">
    <property type="entry name" value="Methyltr_EFM6"/>
    <property type="match status" value="1"/>
</dbReference>
<dbReference type="AlphaFoldDB" id="A0A0C3CPV2"/>
<dbReference type="HOGENOM" id="CLU_055721_2_0_1"/>
<accession>A0A0C3CPV2</accession>
<dbReference type="InterPro" id="IPR033684">
    <property type="entry name" value="EFM6"/>
</dbReference>
<comment type="subcellular location">
    <subcellularLocation>
        <location evidence="1">Cytoplasm</location>
    </subcellularLocation>
</comment>
<dbReference type="Gene3D" id="3.40.50.150">
    <property type="entry name" value="Vaccinia Virus protein VP39"/>
    <property type="match status" value="1"/>
</dbReference>
<reference evidence="2 3" key="1">
    <citation type="submission" date="2014-04" db="EMBL/GenBank/DDBJ databases">
        <authorList>
            <consortium name="DOE Joint Genome Institute"/>
            <person name="Kuo A."/>
            <person name="Gay G."/>
            <person name="Dore J."/>
            <person name="Kohler A."/>
            <person name="Nagy L.G."/>
            <person name="Floudas D."/>
            <person name="Copeland A."/>
            <person name="Barry K.W."/>
            <person name="Cichocki N."/>
            <person name="Veneault-Fourrey C."/>
            <person name="LaButti K."/>
            <person name="Lindquist E.A."/>
            <person name="Lipzen A."/>
            <person name="Lundell T."/>
            <person name="Morin E."/>
            <person name="Murat C."/>
            <person name="Sun H."/>
            <person name="Tunlid A."/>
            <person name="Henrissat B."/>
            <person name="Grigoriev I.V."/>
            <person name="Hibbett D.S."/>
            <person name="Martin F."/>
            <person name="Nordberg H.P."/>
            <person name="Cantor M.N."/>
            <person name="Hua S.X."/>
        </authorList>
    </citation>
    <scope>NUCLEOTIDE SEQUENCE [LARGE SCALE GENOMIC DNA]</scope>
    <source>
        <strain evidence="3">h7</strain>
    </source>
</reference>
<dbReference type="SUPFAM" id="SSF53335">
    <property type="entry name" value="S-adenosyl-L-methionine-dependent methyltransferases"/>
    <property type="match status" value="1"/>
</dbReference>
<dbReference type="InterPro" id="IPR029063">
    <property type="entry name" value="SAM-dependent_MTases_sf"/>
</dbReference>
<dbReference type="GO" id="GO:0005737">
    <property type="term" value="C:cytoplasm"/>
    <property type="evidence" value="ECO:0007669"/>
    <property type="project" value="UniProtKB-SubCell"/>
</dbReference>
<keyword evidence="1" id="KW-0963">Cytoplasm</keyword>
<gene>
    <name evidence="1" type="primary">EFM6</name>
    <name evidence="2" type="ORF">M413DRAFT_64281</name>
</gene>
<dbReference type="EC" id="2.1.1.-" evidence="1"/>